<evidence type="ECO:0000256" key="1">
    <source>
        <dbReference type="ARBA" id="ARBA00023015"/>
    </source>
</evidence>
<dbReference type="GO" id="GO:0003677">
    <property type="term" value="F:DNA binding"/>
    <property type="evidence" value="ECO:0007669"/>
    <property type="project" value="UniProtKB-KW"/>
</dbReference>
<feature type="compositionally biased region" description="Pro residues" evidence="5">
    <location>
        <begin position="1"/>
        <end position="15"/>
    </location>
</feature>
<dbReference type="SUPFAM" id="SSF88946">
    <property type="entry name" value="Sigma2 domain of RNA polymerase sigma factors"/>
    <property type="match status" value="1"/>
</dbReference>
<dbReference type="InterPro" id="IPR013325">
    <property type="entry name" value="RNA_pol_sigma_r2"/>
</dbReference>
<evidence type="ECO:0000256" key="4">
    <source>
        <dbReference type="ARBA" id="ARBA00023163"/>
    </source>
</evidence>
<dbReference type="Gene3D" id="1.20.140.160">
    <property type="match status" value="1"/>
</dbReference>
<dbReference type="AlphaFoldDB" id="A0A2A2DFK6"/>
<evidence type="ECO:0000259" key="6">
    <source>
        <dbReference type="Pfam" id="PF04542"/>
    </source>
</evidence>
<comment type="caution">
    <text evidence="8">The sequence shown here is derived from an EMBL/GenBank/DDBJ whole genome shotgun (WGS) entry which is preliminary data.</text>
</comment>
<protein>
    <submittedName>
        <fullName evidence="8">B/F/G family RNA polymerase sigma-70 factor</fullName>
    </submittedName>
</protein>
<dbReference type="InterPro" id="IPR013324">
    <property type="entry name" value="RNA_pol_sigma_r3/r4-like"/>
</dbReference>
<dbReference type="Gene3D" id="1.20.120.1810">
    <property type="match status" value="1"/>
</dbReference>
<keyword evidence="2" id="KW-0731">Sigma factor</keyword>
<proteinExistence type="predicted"/>
<name>A0A2A2DFK6_9ACTN</name>
<evidence type="ECO:0000256" key="3">
    <source>
        <dbReference type="ARBA" id="ARBA00023125"/>
    </source>
</evidence>
<feature type="compositionally biased region" description="Basic residues" evidence="5">
    <location>
        <begin position="25"/>
        <end position="35"/>
    </location>
</feature>
<dbReference type="Pfam" id="PF04545">
    <property type="entry name" value="Sigma70_r4"/>
    <property type="match status" value="1"/>
</dbReference>
<dbReference type="CDD" id="cd06171">
    <property type="entry name" value="Sigma70_r4"/>
    <property type="match status" value="1"/>
</dbReference>
<keyword evidence="4" id="KW-0804">Transcription</keyword>
<dbReference type="GO" id="GO:0016987">
    <property type="term" value="F:sigma factor activity"/>
    <property type="evidence" value="ECO:0007669"/>
    <property type="project" value="UniProtKB-KW"/>
</dbReference>
<dbReference type="InterPro" id="IPR007630">
    <property type="entry name" value="RNA_pol_sigma70_r4"/>
</dbReference>
<gene>
    <name evidence="8" type="ORF">CK936_03770</name>
</gene>
<dbReference type="PRINTS" id="PR00046">
    <property type="entry name" value="SIGMA70FCT"/>
</dbReference>
<organism evidence="8 9">
    <name type="scientific">Streptomyces albireticuli</name>
    <dbReference type="NCBI Taxonomy" id="1940"/>
    <lineage>
        <taxon>Bacteria</taxon>
        <taxon>Bacillati</taxon>
        <taxon>Actinomycetota</taxon>
        <taxon>Actinomycetes</taxon>
        <taxon>Kitasatosporales</taxon>
        <taxon>Streptomycetaceae</taxon>
        <taxon>Streptomyces</taxon>
    </lineage>
</organism>
<dbReference type="InterPro" id="IPR000943">
    <property type="entry name" value="RNA_pol_sigma70"/>
</dbReference>
<sequence>MLVGPWPAPATPAPAVPVGHDRDSSRHRRPARTARRTCPAGTGTPSARERGTAVTKAETAPRRRTREAPDTGAAFERLVTLSDGAERDRLRQDVIAAWLPMAERISLRFRSSGESPADLRQVAALGLVNAVDRYDPGLGHAFETFAVPTITGELRRHIRDHAWSVHIPRRDQELRAAVRAAQVTLAQRGVRGRAGAAELAAESGLSEEEVRRGLAAEGVHHTLSLDHTVLGAHDLPLADTLGCADVALDLVIDRQSLRPLLSALPEREKYVLYWRFFGNLTQKQIGARLGVSQMQISRILSRTCARLRQELLGGAAPPGGSPAPS</sequence>
<reference evidence="8 9" key="1">
    <citation type="submission" date="2017-08" db="EMBL/GenBank/DDBJ databases">
        <title>Genome sequence of Streptomyces albireticuli NRRL B-1670.</title>
        <authorList>
            <person name="Graham D.E."/>
            <person name="Mahan K.M."/>
            <person name="Klingeman D.M."/>
            <person name="Hettich R.L."/>
            <person name="Parry R.J."/>
            <person name="Spain J.C."/>
        </authorList>
    </citation>
    <scope>NUCLEOTIDE SEQUENCE [LARGE SCALE GENOMIC DNA]</scope>
    <source>
        <strain evidence="8 9">NRRL B-1670</strain>
    </source>
</reference>
<feature type="region of interest" description="Disordered" evidence="5">
    <location>
        <begin position="1"/>
        <end position="70"/>
    </location>
</feature>
<dbReference type="InterPro" id="IPR014284">
    <property type="entry name" value="RNA_pol_sigma-70_dom"/>
</dbReference>
<dbReference type="InterPro" id="IPR007627">
    <property type="entry name" value="RNA_pol_sigma70_r2"/>
</dbReference>
<keyword evidence="3" id="KW-0238">DNA-binding</keyword>
<dbReference type="NCBIfam" id="TIGR02937">
    <property type="entry name" value="sigma70-ECF"/>
    <property type="match status" value="1"/>
</dbReference>
<dbReference type="Pfam" id="PF04542">
    <property type="entry name" value="Sigma70_r2"/>
    <property type="match status" value="1"/>
</dbReference>
<feature type="domain" description="RNA polymerase sigma-70 region 2" evidence="6">
    <location>
        <begin position="95"/>
        <end position="163"/>
    </location>
</feature>
<evidence type="ECO:0000313" key="9">
    <source>
        <dbReference type="Proteomes" id="UP000218944"/>
    </source>
</evidence>
<dbReference type="PANTHER" id="PTHR30385">
    <property type="entry name" value="SIGMA FACTOR F FLAGELLAR"/>
    <property type="match status" value="1"/>
</dbReference>
<keyword evidence="1" id="KW-0805">Transcription regulation</keyword>
<dbReference type="PANTHER" id="PTHR30385:SF4">
    <property type="entry name" value="RNA POLYMERASE SIGMA-E FACTOR"/>
    <property type="match status" value="1"/>
</dbReference>
<evidence type="ECO:0000259" key="7">
    <source>
        <dbReference type="Pfam" id="PF04545"/>
    </source>
</evidence>
<dbReference type="NCBIfam" id="TIGR02980">
    <property type="entry name" value="SigBFG"/>
    <property type="match status" value="1"/>
</dbReference>
<evidence type="ECO:0000256" key="2">
    <source>
        <dbReference type="ARBA" id="ARBA00023082"/>
    </source>
</evidence>
<dbReference type="InterPro" id="IPR014322">
    <property type="entry name" value="RNA_pol_sigma-B/F/G"/>
</dbReference>
<accession>A0A2A2DFK6</accession>
<evidence type="ECO:0000256" key="5">
    <source>
        <dbReference type="SAM" id="MobiDB-lite"/>
    </source>
</evidence>
<dbReference type="SUPFAM" id="SSF88659">
    <property type="entry name" value="Sigma3 and sigma4 domains of RNA polymerase sigma factors"/>
    <property type="match status" value="1"/>
</dbReference>
<keyword evidence="9" id="KW-1185">Reference proteome</keyword>
<dbReference type="GO" id="GO:0006352">
    <property type="term" value="P:DNA-templated transcription initiation"/>
    <property type="evidence" value="ECO:0007669"/>
    <property type="project" value="InterPro"/>
</dbReference>
<evidence type="ECO:0000313" key="8">
    <source>
        <dbReference type="EMBL" id="PAU50227.1"/>
    </source>
</evidence>
<dbReference type="EMBL" id="NSJV01000074">
    <property type="protein sequence ID" value="PAU50227.1"/>
    <property type="molecule type" value="Genomic_DNA"/>
</dbReference>
<feature type="domain" description="RNA polymerase sigma-70 region 4" evidence="7">
    <location>
        <begin position="260"/>
        <end position="309"/>
    </location>
</feature>
<dbReference type="Proteomes" id="UP000218944">
    <property type="component" value="Unassembled WGS sequence"/>
</dbReference>